<dbReference type="SUPFAM" id="SSF53323">
    <property type="entry name" value="Pyruvate-ferredoxin oxidoreductase, PFOR, domain III"/>
    <property type="match status" value="1"/>
</dbReference>
<dbReference type="PATRIC" id="fig|1150469.3.peg.2163"/>
<feature type="domain" description="Pyruvate/ketoisovalerate oxidoreductase catalytic" evidence="3">
    <location>
        <begin position="93"/>
        <end position="272"/>
    </location>
</feature>
<evidence type="ECO:0000256" key="1">
    <source>
        <dbReference type="ARBA" id="ARBA00023002"/>
    </source>
</evidence>
<dbReference type="EC" id="1.2.7.8" evidence="4"/>
<dbReference type="GO" id="GO:0043805">
    <property type="term" value="F:indolepyruvate ferredoxin oxidoreductase activity"/>
    <property type="evidence" value="ECO:0007669"/>
    <property type="project" value="UniProtKB-EC"/>
</dbReference>
<feature type="region of interest" description="Disordered" evidence="2">
    <location>
        <begin position="1"/>
        <end position="34"/>
    </location>
</feature>
<organism evidence="4 5">
    <name type="scientific">Pararhodospirillum photometricum DSM 122</name>
    <dbReference type="NCBI Taxonomy" id="1150469"/>
    <lineage>
        <taxon>Bacteria</taxon>
        <taxon>Pseudomonadati</taxon>
        <taxon>Pseudomonadota</taxon>
        <taxon>Alphaproteobacteria</taxon>
        <taxon>Rhodospirillales</taxon>
        <taxon>Rhodospirillaceae</taxon>
        <taxon>Pararhodospirillum</taxon>
    </lineage>
</organism>
<accession>H6SKN7</accession>
<dbReference type="Proteomes" id="UP000033220">
    <property type="component" value="Chromosome DSM 122"/>
</dbReference>
<dbReference type="HOGENOM" id="CLU_087284_1_1_5"/>
<evidence type="ECO:0000313" key="5">
    <source>
        <dbReference type="Proteomes" id="UP000033220"/>
    </source>
</evidence>
<dbReference type="AlphaFoldDB" id="H6SKN7"/>
<evidence type="ECO:0000313" key="4">
    <source>
        <dbReference type="EMBL" id="CCG08552.1"/>
    </source>
</evidence>
<dbReference type="InterPro" id="IPR002869">
    <property type="entry name" value="Pyrv_flavodox_OxRed_cen"/>
</dbReference>
<protein>
    <submittedName>
        <fullName evidence="4">Pyruvate ferredoxin/flavodoxin oxidoreductase</fullName>
        <ecNumber evidence="4">1.2.7.8</ecNumber>
    </submittedName>
</protein>
<dbReference type="PANTHER" id="PTHR43854">
    <property type="entry name" value="INDOLEPYRUVATE OXIDOREDUCTASE SUBUNIT IORB"/>
    <property type="match status" value="1"/>
</dbReference>
<dbReference type="EMBL" id="HE663493">
    <property type="protein sequence ID" value="CCG08552.1"/>
    <property type="molecule type" value="Genomic_DNA"/>
</dbReference>
<keyword evidence="4" id="KW-0670">Pyruvate</keyword>
<dbReference type="Gene3D" id="3.40.920.10">
    <property type="entry name" value="Pyruvate-ferredoxin oxidoreductase, PFOR, domain III"/>
    <property type="match status" value="1"/>
</dbReference>
<gene>
    <name evidence="4" type="ORF">RSPPHO_01926</name>
</gene>
<proteinExistence type="predicted"/>
<dbReference type="eggNOG" id="COG1014">
    <property type="taxonomic scope" value="Bacteria"/>
</dbReference>
<evidence type="ECO:0000256" key="2">
    <source>
        <dbReference type="SAM" id="MobiDB-lite"/>
    </source>
</evidence>
<keyword evidence="1 4" id="KW-0560">Oxidoreductase</keyword>
<sequence length="278" mass="29949">MHRLRQLPARRLPSHPSGSPRPAHHRQRRGQGSRLRAYRQRVLYRLRRLPRPLRRQVHRSRDGGGLRSMNTCVSVPPATLADTVTNVMLCGIGGQGVLTAAEVLAAAAVREGFDVKKTEVAGMAQRGGVVTSHVRMGPRVLAPAIAPGEADILIGFEAAEALRGAAHLRPGAVIVVSDLQVKPPVVHQGLFAYPDDPISALRAQGWTVRAIPARDIAERLGSLRLMNTVMLGAIGDLLPVPATVLRAQVVDNFRKRKPALADLNGQAFDEGRAAAERG</sequence>
<evidence type="ECO:0000259" key="3">
    <source>
        <dbReference type="Pfam" id="PF01558"/>
    </source>
</evidence>
<keyword evidence="5" id="KW-1185">Reference proteome</keyword>
<reference evidence="4 5" key="1">
    <citation type="submission" date="2012-02" db="EMBL/GenBank/DDBJ databases">
        <title>Shotgun genome sequence of Phaeospirillum photometricum DSM 122.</title>
        <authorList>
            <person name="Duquesne K."/>
            <person name="Sturgis J."/>
        </authorList>
    </citation>
    <scope>NUCLEOTIDE SEQUENCE [LARGE SCALE GENOMIC DNA]</scope>
    <source>
        <strain evidence="5">DSM122</strain>
    </source>
</reference>
<dbReference type="KEGG" id="rpm:RSPPHO_01926"/>
<name>H6SKN7_PARPM</name>
<dbReference type="InterPro" id="IPR019752">
    <property type="entry name" value="Pyrv/ketoisovalerate_OxRed_cat"/>
</dbReference>
<dbReference type="Pfam" id="PF01558">
    <property type="entry name" value="POR"/>
    <property type="match status" value="1"/>
</dbReference>
<dbReference type="STRING" id="1150469.RSPPHO_01926"/>
<dbReference type="InterPro" id="IPR052198">
    <property type="entry name" value="IorB_Oxidoreductase"/>
</dbReference>
<dbReference type="NCBIfam" id="NF005322">
    <property type="entry name" value="PRK06853.1-2"/>
    <property type="match status" value="1"/>
</dbReference>
<feature type="compositionally biased region" description="Basic residues" evidence="2">
    <location>
        <begin position="22"/>
        <end position="34"/>
    </location>
</feature>
<dbReference type="PANTHER" id="PTHR43854:SF1">
    <property type="entry name" value="INDOLEPYRUVATE OXIDOREDUCTASE SUBUNIT IORB"/>
    <property type="match status" value="1"/>
</dbReference>